<dbReference type="OrthoDB" id="5865324at2759"/>
<organism evidence="4 6">
    <name type="scientific">Dracunculus medinensis</name>
    <name type="common">Guinea worm</name>
    <dbReference type="NCBI Taxonomy" id="318479"/>
    <lineage>
        <taxon>Eukaryota</taxon>
        <taxon>Metazoa</taxon>
        <taxon>Ecdysozoa</taxon>
        <taxon>Nematoda</taxon>
        <taxon>Chromadorea</taxon>
        <taxon>Rhabditida</taxon>
        <taxon>Spirurina</taxon>
        <taxon>Dracunculoidea</taxon>
        <taxon>Dracunculidae</taxon>
        <taxon>Dracunculus</taxon>
    </lineage>
</organism>
<protein>
    <submittedName>
        <fullName evidence="6">EGF-like domain-containing protein</fullName>
    </submittedName>
</protein>
<dbReference type="PROSITE" id="PS00022">
    <property type="entry name" value="EGF_1"/>
    <property type="match status" value="1"/>
</dbReference>
<evidence type="ECO:0000313" key="3">
    <source>
        <dbReference type="EMBL" id="VDN53504.1"/>
    </source>
</evidence>
<dbReference type="AlphaFoldDB" id="A0A0N4UPM0"/>
<dbReference type="Proteomes" id="UP000038040">
    <property type="component" value="Unplaced"/>
</dbReference>
<reference evidence="6" key="1">
    <citation type="submission" date="2017-02" db="UniProtKB">
        <authorList>
            <consortium name="WormBaseParasite"/>
        </authorList>
    </citation>
    <scope>IDENTIFICATION</scope>
</reference>
<reference evidence="3 5" key="2">
    <citation type="submission" date="2018-11" db="EMBL/GenBank/DDBJ databases">
        <authorList>
            <consortium name="Pathogen Informatics"/>
        </authorList>
    </citation>
    <scope>NUCLEOTIDE SEQUENCE [LARGE SCALE GENOMIC DNA]</scope>
</reference>
<feature type="domain" description="EGF-like" evidence="2">
    <location>
        <begin position="87"/>
        <end position="98"/>
    </location>
</feature>
<dbReference type="WBParaSite" id="DME_0000991201-mRNA-1">
    <property type="protein sequence ID" value="DME_0000991201-mRNA-1"/>
    <property type="gene ID" value="DME_0000991201"/>
</dbReference>
<keyword evidence="1" id="KW-1133">Transmembrane helix</keyword>
<proteinExistence type="predicted"/>
<keyword evidence="1" id="KW-0812">Transmembrane</keyword>
<name>A0A0N4UPM0_DRAME</name>
<evidence type="ECO:0000313" key="6">
    <source>
        <dbReference type="WBParaSite" id="DME_0000991201-mRNA-1"/>
    </source>
</evidence>
<feature type="transmembrane region" description="Helical" evidence="1">
    <location>
        <begin position="206"/>
        <end position="235"/>
    </location>
</feature>
<keyword evidence="5" id="KW-1185">Reference proteome</keyword>
<dbReference type="Proteomes" id="UP000274756">
    <property type="component" value="Unassembled WGS sequence"/>
</dbReference>
<evidence type="ECO:0000259" key="2">
    <source>
        <dbReference type="PROSITE" id="PS00022"/>
    </source>
</evidence>
<evidence type="ECO:0000256" key="1">
    <source>
        <dbReference type="SAM" id="Phobius"/>
    </source>
</evidence>
<evidence type="ECO:0000313" key="4">
    <source>
        <dbReference type="Proteomes" id="UP000038040"/>
    </source>
</evidence>
<dbReference type="InterPro" id="IPR000742">
    <property type="entry name" value="EGF"/>
</dbReference>
<sequence length="268" mass="31489">MDIYFNSVDTVEYLSCGKCHFTNKYYCNSDLILFENQRGNVGFDSLSLLSVFSRRCKCESNWKLNFCENFLKHKKNQFDKSKLPNICICRQIYDGENCQQFITQCYATKIHSKDKCFCCFNQPWPYCNQIQCNNGQPDFGSSSNVTCICHQPALYPYYLCKDEMNSNYDSAYQPHLNLAHTETVVSKQKKKAISFEKALSILNVELTPFVACVFLLSLLSIVIIITVLLIIIRSYRFHRITQRRRRLRREAQSTLLNRRRDDDDRYLP</sequence>
<accession>A0A0N4UPM0</accession>
<dbReference type="EMBL" id="UYYG01000138">
    <property type="protein sequence ID" value="VDN53504.1"/>
    <property type="molecule type" value="Genomic_DNA"/>
</dbReference>
<gene>
    <name evidence="3" type="ORF">DME_LOCUS3477</name>
</gene>
<evidence type="ECO:0000313" key="5">
    <source>
        <dbReference type="Proteomes" id="UP000274756"/>
    </source>
</evidence>
<keyword evidence="1" id="KW-0472">Membrane</keyword>